<dbReference type="PANTHER" id="PTHR31793:SF24">
    <property type="entry name" value="LONG-CHAIN ACYL-COA THIOESTERASE FADM"/>
    <property type="match status" value="1"/>
</dbReference>
<dbReference type="EMBL" id="JACHMW010000001">
    <property type="protein sequence ID" value="MBB5849522.1"/>
    <property type="molecule type" value="Genomic_DNA"/>
</dbReference>
<dbReference type="PANTHER" id="PTHR31793">
    <property type="entry name" value="4-HYDROXYBENZOYL-COA THIOESTERASE FAMILY MEMBER"/>
    <property type="match status" value="1"/>
</dbReference>
<dbReference type="CDD" id="cd00586">
    <property type="entry name" value="4HBT"/>
    <property type="match status" value="1"/>
</dbReference>
<evidence type="ECO:0000313" key="3">
    <source>
        <dbReference type="Proteomes" id="UP000567246"/>
    </source>
</evidence>
<keyword evidence="2" id="KW-0378">Hydrolase</keyword>
<sequence length="159" mass="17746">MNGQDGGQGRTTTDGATGREAPVPFETEIQVRWSDEDRYGHVNNARLLTLTEEARVRATRAWSGVTPGRDVHRVVRAMEVQYEAPVVYGPELTAKVWITRIGTSSYTLRHELWQDGRRCVLCDAVFVHVDPETGRSVALAEDERVTLERVLIPAEADAT</sequence>
<dbReference type="AlphaFoldDB" id="A0A4Y8ZIS9"/>
<dbReference type="Gene3D" id="3.10.129.10">
    <property type="entry name" value="Hotdog Thioesterase"/>
    <property type="match status" value="1"/>
</dbReference>
<dbReference type="EC" id="3.1.2.-" evidence="2"/>
<keyword evidence="3" id="KW-1185">Reference proteome</keyword>
<dbReference type="Pfam" id="PF13279">
    <property type="entry name" value="4HBT_2"/>
    <property type="match status" value="1"/>
</dbReference>
<dbReference type="RefSeq" id="WP_184173121.1">
    <property type="nucleotide sequence ID" value="NZ_BAABAG010000017.1"/>
</dbReference>
<accession>A0A4Y8ZIS9</accession>
<dbReference type="InterPro" id="IPR050563">
    <property type="entry name" value="4-hydroxybenzoyl-CoA_TE"/>
</dbReference>
<reference evidence="2 3" key="1">
    <citation type="submission" date="2020-08" db="EMBL/GenBank/DDBJ databases">
        <title>Sequencing the genomes of 1000 actinobacteria strains.</title>
        <authorList>
            <person name="Klenk H.-P."/>
        </authorList>
    </citation>
    <scope>NUCLEOTIDE SEQUENCE [LARGE SCALE GENOMIC DNA]</scope>
    <source>
        <strain evidence="2 3">DSM 17945</strain>
    </source>
</reference>
<name>A0A4Y8ZIS9_9MICC</name>
<comment type="caution">
    <text evidence="2">The sequence shown here is derived from an EMBL/GenBank/DDBJ whole genome shotgun (WGS) entry which is preliminary data.</text>
</comment>
<evidence type="ECO:0000313" key="2">
    <source>
        <dbReference type="EMBL" id="MBB5849522.1"/>
    </source>
</evidence>
<feature type="region of interest" description="Disordered" evidence="1">
    <location>
        <begin position="1"/>
        <end position="22"/>
    </location>
</feature>
<dbReference type="SUPFAM" id="SSF54637">
    <property type="entry name" value="Thioesterase/thiol ester dehydrase-isomerase"/>
    <property type="match status" value="1"/>
</dbReference>
<organism evidence="2 3">
    <name type="scientific">Micrococcus endophyticus</name>
    <dbReference type="NCBI Taxonomy" id="455343"/>
    <lineage>
        <taxon>Bacteria</taxon>
        <taxon>Bacillati</taxon>
        <taxon>Actinomycetota</taxon>
        <taxon>Actinomycetes</taxon>
        <taxon>Micrococcales</taxon>
        <taxon>Micrococcaceae</taxon>
        <taxon>Micrococcus</taxon>
    </lineage>
</organism>
<dbReference type="Proteomes" id="UP000567246">
    <property type="component" value="Unassembled WGS sequence"/>
</dbReference>
<dbReference type="GO" id="GO:0047617">
    <property type="term" value="F:fatty acyl-CoA hydrolase activity"/>
    <property type="evidence" value="ECO:0007669"/>
    <property type="project" value="TreeGrafter"/>
</dbReference>
<gene>
    <name evidence="2" type="ORF">HDA33_002086</name>
</gene>
<proteinExistence type="predicted"/>
<evidence type="ECO:0000256" key="1">
    <source>
        <dbReference type="SAM" id="MobiDB-lite"/>
    </source>
</evidence>
<protein>
    <submittedName>
        <fullName evidence="2">Acyl-CoA thioester hydrolase</fullName>
        <ecNumber evidence="2">3.1.2.-</ecNumber>
    </submittedName>
</protein>
<dbReference type="InterPro" id="IPR029069">
    <property type="entry name" value="HotDog_dom_sf"/>
</dbReference>
<feature type="compositionally biased region" description="Low complexity" evidence="1">
    <location>
        <begin position="10"/>
        <end position="19"/>
    </location>
</feature>